<evidence type="ECO:0000256" key="2">
    <source>
        <dbReference type="ARBA" id="ARBA00022679"/>
    </source>
</evidence>
<dbReference type="GO" id="GO:0004190">
    <property type="term" value="F:aspartic-type endopeptidase activity"/>
    <property type="evidence" value="ECO:0007669"/>
    <property type="project" value="UniProtKB-KW"/>
</dbReference>
<evidence type="ECO:0000256" key="1">
    <source>
        <dbReference type="ARBA" id="ARBA00022670"/>
    </source>
</evidence>
<organism evidence="16 17">
    <name type="scientific">Chara braunii</name>
    <name type="common">Braun's stonewort</name>
    <dbReference type="NCBI Taxonomy" id="69332"/>
    <lineage>
        <taxon>Eukaryota</taxon>
        <taxon>Viridiplantae</taxon>
        <taxon>Streptophyta</taxon>
        <taxon>Charophyceae</taxon>
        <taxon>Charales</taxon>
        <taxon>Characeae</taxon>
        <taxon>Chara</taxon>
    </lineage>
</organism>
<dbReference type="Pfam" id="PF17921">
    <property type="entry name" value="Integrase_H2C2"/>
    <property type="match status" value="1"/>
</dbReference>
<keyword evidence="12" id="KW-0239">DNA-directed DNA polymerase</keyword>
<dbReference type="SUPFAM" id="SSF54160">
    <property type="entry name" value="Chromo domain-like"/>
    <property type="match status" value="1"/>
</dbReference>
<dbReference type="GO" id="GO:0003677">
    <property type="term" value="F:DNA binding"/>
    <property type="evidence" value="ECO:0007669"/>
    <property type="project" value="UniProtKB-KW"/>
</dbReference>
<sequence>MDRKAAQIPSKYDGKEDIESWISSMRSYFDVLRTLPVTQSSVLGTNVEPAVRGFFEIQAVQASYKRIDMNKWLKATPVATLEELLIKQYADPHAAAKTRLKLDKLKHSKWTGTMHNLQQYVSKLFATPDLEMTPQSCLDVIKVLLQDDGDGLRPLEYYSKRMPSHKVAASTYMRELYALREALDHWKHYLLGRHFKVFSYHETLKWIQTQINPSTTLTRWLHEIDMYDFEIKHKKGCYNRVADALSRHPEYMTCLVGSYDLRKNLKEELIDHTAKDPELSPILEQIRADPSSQPDFHECKGLLFRRYGKHDQLCVPNHEPIMTHFLDLAHGRSGHFGVEKTHGNLLEKFVWPGMKRMAQRFVAECEVCQRIKPSRQKPYGLLHPLPIPDGPGESVSIDFTDMGKKTRNGYTQVMVIVDRFSKFLNLIPLPPHAPTDLVINEFNKRYILHYGPPRTLVSDRDTRFISADWKDFTSQTYDMKLKMTSGRHPEANGLAEEINQTVIQLLRALIVPDQNSWDEELPIVQGLCNNSIHSSTRMTPNRLHLGWKIHNPLSYLFPEQPPGLTHGQPGYNAKFDRLLKVVVAAMERRHSAMIKRANKKCQCEPFTVGSYVWVKMSEFSEEEGVSRKLLPQYYGPWQVLNRVGNDSFGPSYTIDVPAHLRTYPVFHASKLFPYESPETFKYRESMIPRAINGGHETDRIVEHSGKGRNRQYKVHFLYHPLDDFYWIAKDLLQSAPRVVNAYERLISSEQQPKFTATLTPTEHTRSLFAIYAYHALCKDSD</sequence>
<dbReference type="SUPFAM" id="SSF56672">
    <property type="entry name" value="DNA/RNA polymerases"/>
    <property type="match status" value="1"/>
</dbReference>
<dbReference type="AlphaFoldDB" id="A0A388MEU6"/>
<evidence type="ECO:0000259" key="15">
    <source>
        <dbReference type="PROSITE" id="PS50994"/>
    </source>
</evidence>
<dbReference type="GO" id="GO:0006508">
    <property type="term" value="P:proteolysis"/>
    <property type="evidence" value="ECO:0007669"/>
    <property type="project" value="UniProtKB-KW"/>
</dbReference>
<dbReference type="GO" id="GO:0003964">
    <property type="term" value="F:RNA-directed DNA polymerase activity"/>
    <property type="evidence" value="ECO:0007669"/>
    <property type="project" value="UniProtKB-KW"/>
</dbReference>
<evidence type="ECO:0000256" key="10">
    <source>
        <dbReference type="ARBA" id="ARBA00022908"/>
    </source>
</evidence>
<evidence type="ECO:0000256" key="4">
    <source>
        <dbReference type="ARBA" id="ARBA00022722"/>
    </source>
</evidence>
<keyword evidence="10" id="KW-0229">DNA integration</keyword>
<evidence type="ECO:0000313" key="16">
    <source>
        <dbReference type="EMBL" id="GBG93098.1"/>
    </source>
</evidence>
<dbReference type="GO" id="GO:0003887">
    <property type="term" value="F:DNA-directed DNA polymerase activity"/>
    <property type="evidence" value="ECO:0007669"/>
    <property type="project" value="UniProtKB-KW"/>
</dbReference>
<keyword evidence="6" id="KW-0064">Aspartyl protease</keyword>
<keyword evidence="3" id="KW-0548">Nucleotidyltransferase</keyword>
<dbReference type="InterPro" id="IPR012337">
    <property type="entry name" value="RNaseH-like_sf"/>
</dbReference>
<evidence type="ECO:0000256" key="6">
    <source>
        <dbReference type="ARBA" id="ARBA00022750"/>
    </source>
</evidence>
<dbReference type="Pfam" id="PF17917">
    <property type="entry name" value="RT_RNaseH"/>
    <property type="match status" value="1"/>
</dbReference>
<dbReference type="InterPro" id="IPR036397">
    <property type="entry name" value="RNaseH_sf"/>
</dbReference>
<dbReference type="PANTHER" id="PTHR37984:SF5">
    <property type="entry name" value="PROTEIN NYNRIN-LIKE"/>
    <property type="match status" value="1"/>
</dbReference>
<dbReference type="InterPro" id="IPR043502">
    <property type="entry name" value="DNA/RNA_pol_sf"/>
</dbReference>
<dbReference type="InterPro" id="IPR041373">
    <property type="entry name" value="RT_RNaseH"/>
</dbReference>
<dbReference type="InterPro" id="IPR001584">
    <property type="entry name" value="Integrase_cat-core"/>
</dbReference>
<keyword evidence="8" id="KW-0378">Hydrolase</keyword>
<keyword evidence="7" id="KW-0255">Endonuclease</keyword>
<keyword evidence="13" id="KW-0238">DNA-binding</keyword>
<dbReference type="InterPro" id="IPR056924">
    <property type="entry name" value="SH3_Tf2-1"/>
</dbReference>
<evidence type="ECO:0000256" key="13">
    <source>
        <dbReference type="ARBA" id="ARBA00023125"/>
    </source>
</evidence>
<keyword evidence="4" id="KW-0540">Nuclease</keyword>
<evidence type="ECO:0000313" key="17">
    <source>
        <dbReference type="Proteomes" id="UP000265515"/>
    </source>
</evidence>
<accession>A0A388MEU6</accession>
<dbReference type="OrthoDB" id="5554229at2759"/>
<evidence type="ECO:0000256" key="11">
    <source>
        <dbReference type="ARBA" id="ARBA00022918"/>
    </source>
</evidence>
<dbReference type="InterPro" id="IPR050951">
    <property type="entry name" value="Retrovirus_Pol_polyprotein"/>
</dbReference>
<dbReference type="GO" id="GO:0006310">
    <property type="term" value="P:DNA recombination"/>
    <property type="evidence" value="ECO:0007669"/>
    <property type="project" value="UniProtKB-KW"/>
</dbReference>
<dbReference type="GO" id="GO:0046872">
    <property type="term" value="F:metal ion binding"/>
    <property type="evidence" value="ECO:0007669"/>
    <property type="project" value="UniProtKB-KW"/>
</dbReference>
<keyword evidence="9" id="KW-0460">Magnesium</keyword>
<protein>
    <recommendedName>
        <fullName evidence="15">Integrase catalytic domain-containing protein</fullName>
    </recommendedName>
</protein>
<keyword evidence="1" id="KW-0645">Protease</keyword>
<evidence type="ECO:0000256" key="3">
    <source>
        <dbReference type="ARBA" id="ARBA00022695"/>
    </source>
</evidence>
<dbReference type="InterPro" id="IPR041588">
    <property type="entry name" value="Integrase_H2C2"/>
</dbReference>
<keyword evidence="17" id="KW-1185">Reference proteome</keyword>
<evidence type="ECO:0000256" key="12">
    <source>
        <dbReference type="ARBA" id="ARBA00022932"/>
    </source>
</evidence>
<dbReference type="Gene3D" id="1.10.340.70">
    <property type="match status" value="1"/>
</dbReference>
<keyword evidence="14" id="KW-0233">DNA recombination</keyword>
<comment type="caution">
    <text evidence="16">The sequence shown here is derived from an EMBL/GenBank/DDBJ whole genome shotgun (WGS) entry which is preliminary data.</text>
</comment>
<dbReference type="Proteomes" id="UP000265515">
    <property type="component" value="Unassembled WGS sequence"/>
</dbReference>
<keyword evidence="5" id="KW-0479">Metal-binding</keyword>
<dbReference type="Gramene" id="GBG93098">
    <property type="protein sequence ID" value="GBG93098"/>
    <property type="gene ID" value="CBR_g58783"/>
</dbReference>
<dbReference type="Gene3D" id="3.30.420.10">
    <property type="entry name" value="Ribonuclease H-like superfamily/Ribonuclease H"/>
    <property type="match status" value="1"/>
</dbReference>
<evidence type="ECO:0000256" key="8">
    <source>
        <dbReference type="ARBA" id="ARBA00022801"/>
    </source>
</evidence>
<proteinExistence type="predicted"/>
<keyword evidence="2" id="KW-0808">Transferase</keyword>
<evidence type="ECO:0000256" key="7">
    <source>
        <dbReference type="ARBA" id="ARBA00022759"/>
    </source>
</evidence>
<dbReference type="SUPFAM" id="SSF53098">
    <property type="entry name" value="Ribonuclease H-like"/>
    <property type="match status" value="1"/>
</dbReference>
<name>A0A388MEU6_CHABU</name>
<feature type="domain" description="Integrase catalytic" evidence="15">
    <location>
        <begin position="387"/>
        <end position="548"/>
    </location>
</feature>
<dbReference type="GO" id="GO:0015074">
    <property type="term" value="P:DNA integration"/>
    <property type="evidence" value="ECO:0007669"/>
    <property type="project" value="UniProtKB-KW"/>
</dbReference>
<reference evidence="16 17" key="1">
    <citation type="journal article" date="2018" name="Cell">
        <title>The Chara Genome: Secondary Complexity and Implications for Plant Terrestrialization.</title>
        <authorList>
            <person name="Nishiyama T."/>
            <person name="Sakayama H."/>
            <person name="Vries J.D."/>
            <person name="Buschmann H."/>
            <person name="Saint-Marcoux D."/>
            <person name="Ullrich K.K."/>
            <person name="Haas F.B."/>
            <person name="Vanderstraeten L."/>
            <person name="Becker D."/>
            <person name="Lang D."/>
            <person name="Vosolsobe S."/>
            <person name="Rombauts S."/>
            <person name="Wilhelmsson P.K.I."/>
            <person name="Janitza P."/>
            <person name="Kern R."/>
            <person name="Heyl A."/>
            <person name="Rumpler F."/>
            <person name="Villalobos L.I.A.C."/>
            <person name="Clay J.M."/>
            <person name="Skokan R."/>
            <person name="Toyoda A."/>
            <person name="Suzuki Y."/>
            <person name="Kagoshima H."/>
            <person name="Schijlen E."/>
            <person name="Tajeshwar N."/>
            <person name="Catarino B."/>
            <person name="Hetherington A.J."/>
            <person name="Saltykova A."/>
            <person name="Bonnot C."/>
            <person name="Breuninger H."/>
            <person name="Symeonidi A."/>
            <person name="Radhakrishnan G.V."/>
            <person name="Van Nieuwerburgh F."/>
            <person name="Deforce D."/>
            <person name="Chang C."/>
            <person name="Karol K.G."/>
            <person name="Hedrich R."/>
            <person name="Ulvskov P."/>
            <person name="Glockner G."/>
            <person name="Delwiche C.F."/>
            <person name="Petrasek J."/>
            <person name="Van de Peer Y."/>
            <person name="Friml J."/>
            <person name="Beilby M."/>
            <person name="Dolan L."/>
            <person name="Kohara Y."/>
            <person name="Sugano S."/>
            <person name="Fujiyama A."/>
            <person name="Delaux P.-M."/>
            <person name="Quint M."/>
            <person name="TheiBen G."/>
            <person name="Hagemann M."/>
            <person name="Harholt J."/>
            <person name="Dunand C."/>
            <person name="Zachgo S."/>
            <person name="Langdale J."/>
            <person name="Maumus F."/>
            <person name="Straeten D.V.D."/>
            <person name="Gould S.B."/>
            <person name="Rensing S.A."/>
        </authorList>
    </citation>
    <scope>NUCLEOTIDE SEQUENCE [LARGE SCALE GENOMIC DNA]</scope>
    <source>
        <strain evidence="16 17">S276</strain>
    </source>
</reference>
<dbReference type="Pfam" id="PF24626">
    <property type="entry name" value="SH3_Tf2-1"/>
    <property type="match status" value="1"/>
</dbReference>
<dbReference type="PANTHER" id="PTHR37984">
    <property type="entry name" value="PROTEIN CBG26694"/>
    <property type="match status" value="1"/>
</dbReference>
<evidence type="ECO:0000256" key="9">
    <source>
        <dbReference type="ARBA" id="ARBA00022842"/>
    </source>
</evidence>
<dbReference type="GO" id="GO:0004519">
    <property type="term" value="F:endonuclease activity"/>
    <property type="evidence" value="ECO:0007669"/>
    <property type="project" value="UniProtKB-KW"/>
</dbReference>
<dbReference type="PROSITE" id="PS50994">
    <property type="entry name" value="INTEGRASE"/>
    <property type="match status" value="1"/>
</dbReference>
<dbReference type="InterPro" id="IPR016197">
    <property type="entry name" value="Chromo-like_dom_sf"/>
</dbReference>
<dbReference type="CDD" id="cd09274">
    <property type="entry name" value="RNase_HI_RT_Ty3"/>
    <property type="match status" value="1"/>
</dbReference>
<gene>
    <name evidence="16" type="ORF">CBR_g58783</name>
</gene>
<evidence type="ECO:0000256" key="14">
    <source>
        <dbReference type="ARBA" id="ARBA00023172"/>
    </source>
</evidence>
<evidence type="ECO:0000256" key="5">
    <source>
        <dbReference type="ARBA" id="ARBA00022723"/>
    </source>
</evidence>
<keyword evidence="11" id="KW-0695">RNA-directed DNA polymerase</keyword>
<dbReference type="Pfam" id="PF00665">
    <property type="entry name" value="rve"/>
    <property type="match status" value="1"/>
</dbReference>
<dbReference type="EMBL" id="BFEA01001229">
    <property type="protein sequence ID" value="GBG93098.1"/>
    <property type="molecule type" value="Genomic_DNA"/>
</dbReference>